<feature type="region of interest" description="Disordered" evidence="3">
    <location>
        <begin position="274"/>
        <end position="354"/>
    </location>
</feature>
<protein>
    <submittedName>
        <fullName evidence="5">Putative RNA-binding protein 4</fullName>
    </submittedName>
</protein>
<evidence type="ECO:0000256" key="2">
    <source>
        <dbReference type="PROSITE-ProRule" id="PRU00176"/>
    </source>
</evidence>
<evidence type="ECO:0000256" key="3">
    <source>
        <dbReference type="SAM" id="MobiDB-lite"/>
    </source>
</evidence>
<feature type="region of interest" description="Disordered" evidence="3">
    <location>
        <begin position="1"/>
        <end position="25"/>
    </location>
</feature>
<dbReference type="SMART" id="SM00360">
    <property type="entry name" value="RRM"/>
    <property type="match status" value="1"/>
</dbReference>
<dbReference type="InterPro" id="IPR012677">
    <property type="entry name" value="Nucleotide-bd_a/b_plait_sf"/>
</dbReference>
<dbReference type="AlphaFoldDB" id="A0A0N1IA87"/>
<evidence type="ECO:0000313" key="5">
    <source>
        <dbReference type="EMBL" id="KPI89172.1"/>
    </source>
</evidence>
<dbReference type="VEuPathDB" id="TriTrypDB:Lsey_0030_0240"/>
<dbReference type="InterPro" id="IPR035979">
    <property type="entry name" value="RBD_domain_sf"/>
</dbReference>
<dbReference type="OMA" id="HANGFAM"/>
<accession>A0A0N1IA87</accession>
<name>A0A0N1IA87_LEPSE</name>
<dbReference type="OrthoDB" id="247215at2759"/>
<proteinExistence type="predicted"/>
<dbReference type="PANTHER" id="PTHR48027">
    <property type="entry name" value="HETEROGENEOUS NUCLEAR RIBONUCLEOPROTEIN 87F-RELATED"/>
    <property type="match status" value="1"/>
</dbReference>
<dbReference type="InterPro" id="IPR052462">
    <property type="entry name" value="SLIRP/GR-RBP-like"/>
</dbReference>
<dbReference type="Gene3D" id="3.30.70.330">
    <property type="match status" value="1"/>
</dbReference>
<organism evidence="5 6">
    <name type="scientific">Leptomonas seymouri</name>
    <dbReference type="NCBI Taxonomy" id="5684"/>
    <lineage>
        <taxon>Eukaryota</taxon>
        <taxon>Discoba</taxon>
        <taxon>Euglenozoa</taxon>
        <taxon>Kinetoplastea</taxon>
        <taxon>Metakinetoplastina</taxon>
        <taxon>Trypanosomatida</taxon>
        <taxon>Trypanosomatidae</taxon>
        <taxon>Leishmaniinae</taxon>
        <taxon>Leptomonas</taxon>
    </lineage>
</organism>
<reference evidence="5 6" key="1">
    <citation type="journal article" date="2015" name="PLoS Pathog.">
        <title>Leptomonas seymouri: Adaptations to the Dixenous Life Cycle Analyzed by Genome Sequencing, Transcriptome Profiling and Co-infection with Leishmania donovani.</title>
        <authorList>
            <person name="Kraeva N."/>
            <person name="Butenko A."/>
            <person name="Hlavacova J."/>
            <person name="Kostygov A."/>
            <person name="Myskova J."/>
            <person name="Grybchuk D."/>
            <person name="Lestinova T."/>
            <person name="Votypka J."/>
            <person name="Volf P."/>
            <person name="Opperdoes F."/>
            <person name="Flegontov P."/>
            <person name="Lukes J."/>
            <person name="Yurchenko V."/>
        </authorList>
    </citation>
    <scope>NUCLEOTIDE SEQUENCE [LARGE SCALE GENOMIC DNA]</scope>
    <source>
        <strain evidence="5 6">ATCC 30220</strain>
    </source>
</reference>
<gene>
    <name evidence="5" type="ORF">ABL78_1735</name>
</gene>
<evidence type="ECO:0000256" key="1">
    <source>
        <dbReference type="ARBA" id="ARBA00022884"/>
    </source>
</evidence>
<dbReference type="GO" id="GO:0003723">
    <property type="term" value="F:RNA binding"/>
    <property type="evidence" value="ECO:0007669"/>
    <property type="project" value="UniProtKB-UniRule"/>
</dbReference>
<comment type="caution">
    <text evidence="5">The sequence shown here is derived from an EMBL/GenBank/DDBJ whole genome shotgun (WGS) entry which is preliminary data.</text>
</comment>
<dbReference type="InterPro" id="IPR000504">
    <property type="entry name" value="RRM_dom"/>
</dbReference>
<feature type="compositionally biased region" description="Polar residues" evidence="3">
    <location>
        <begin position="1"/>
        <end position="22"/>
    </location>
</feature>
<feature type="region of interest" description="Disordered" evidence="3">
    <location>
        <begin position="484"/>
        <end position="503"/>
    </location>
</feature>
<evidence type="ECO:0000259" key="4">
    <source>
        <dbReference type="PROSITE" id="PS50102"/>
    </source>
</evidence>
<dbReference type="SUPFAM" id="SSF54928">
    <property type="entry name" value="RNA-binding domain, RBD"/>
    <property type="match status" value="1"/>
</dbReference>
<feature type="domain" description="RRM" evidence="4">
    <location>
        <begin position="361"/>
        <end position="483"/>
    </location>
</feature>
<feature type="compositionally biased region" description="Low complexity" evidence="3">
    <location>
        <begin position="285"/>
        <end position="314"/>
    </location>
</feature>
<sequence>MFEQAQQQQKKPVLPNASSRSDFQAPAGAFIRMQPVQASPFPSAAAPSAFASQSAQQADASRPFNFSHIRDVHLNAGTVQAGVVNQPPSHYALPQGQVVYLQGDAAASMSSLGPLPVLVGPSAASSNIVPTNASVLHPTMSVSPANRSPAVAYYVQAASPQQQQQQQHTLLLNSGSSFQRSGNANTNTPYILLPAQHMDHTSMAALAAYTPVPFAAYVPRPSSSQDTMQHANGFAMPNMAMTAWSTAPAPHHAHSPILHSLPTTLTIPDEKTEILGDGSSQQQTASSSEVPSTASASLRLQSSISSIMGKSTSSAKQRQSLMSDSSGTQGSKEKSAASQPTSSTQGLPYSEDPVEIDTTKRQLIVNYLPQRLTYERFKALFRPYGELMEEESRIIYDFRRKMATATATKASSGMDQTPPSVPSEDDTISTEGSAAAVTACRVPRSKGYGFIYYKDGASTERAIKELNGKEVDGKRIKVRYAQQQRSLDTRPVDAEKGNSSGVKVQTCSGVCESEAQWEAEIDGEEPF</sequence>
<dbReference type="PROSITE" id="PS50102">
    <property type="entry name" value="RRM"/>
    <property type="match status" value="1"/>
</dbReference>
<evidence type="ECO:0000313" key="6">
    <source>
        <dbReference type="Proteomes" id="UP000038009"/>
    </source>
</evidence>
<feature type="region of interest" description="Disordered" evidence="3">
    <location>
        <begin position="407"/>
        <end position="428"/>
    </location>
</feature>
<dbReference type="EMBL" id="LJSK01000030">
    <property type="protein sequence ID" value="KPI89172.1"/>
    <property type="molecule type" value="Genomic_DNA"/>
</dbReference>
<dbReference type="Pfam" id="PF00076">
    <property type="entry name" value="RRM_1"/>
    <property type="match status" value="1"/>
</dbReference>
<feature type="compositionally biased region" description="Polar residues" evidence="3">
    <location>
        <begin position="409"/>
        <end position="418"/>
    </location>
</feature>
<feature type="compositionally biased region" description="Polar residues" evidence="3">
    <location>
        <begin position="315"/>
        <end position="347"/>
    </location>
</feature>
<keyword evidence="1 2" id="KW-0694">RNA-binding</keyword>
<feature type="compositionally biased region" description="Basic and acidic residues" evidence="3">
    <location>
        <begin position="487"/>
        <end position="496"/>
    </location>
</feature>
<dbReference type="Proteomes" id="UP000038009">
    <property type="component" value="Unassembled WGS sequence"/>
</dbReference>
<keyword evidence="6" id="KW-1185">Reference proteome</keyword>